<sequence length="316" mass="34978">MAYTTRSKTKVSLPASLFAWLTLAWLAAWLATLGLWLLAASMVFGSAAAVFQGWALLLTQVVYTSLFIEFVVILNFYCQPTLVAESKLGRFFIREVLKSKWFLTSAAWLILVSAALVWTKTFPSNTIGKISWLMLVAVAPVMGYRSTSELRRVYRGSITTPLFADGLIPAPSHDGEAKPLWRSLGPDWAAPQRIRLLATARKYHDAAKSRATILNFTGKTISTVFSAFAIAALPRAFASSTPSALGIPVALGCVAIFGWWLDRRAADVDKLADMYGAQAYALIDTSKFPSRTHRSRPNRLDHIPRRARRPRVAGRR</sequence>
<feature type="transmembrane region" description="Helical" evidence="2">
    <location>
        <begin position="99"/>
        <end position="118"/>
    </location>
</feature>
<keyword evidence="2" id="KW-0812">Transmembrane</keyword>
<evidence type="ECO:0000256" key="2">
    <source>
        <dbReference type="SAM" id="Phobius"/>
    </source>
</evidence>
<accession>A0AAP2AJY8</accession>
<feature type="region of interest" description="Disordered" evidence="1">
    <location>
        <begin position="289"/>
        <end position="316"/>
    </location>
</feature>
<proteinExistence type="predicted"/>
<evidence type="ECO:0000313" key="4">
    <source>
        <dbReference type="Proteomes" id="UP000738270"/>
    </source>
</evidence>
<keyword evidence="2" id="KW-0472">Membrane</keyword>
<evidence type="ECO:0000313" key="3">
    <source>
        <dbReference type="EMBL" id="MBM4625984.1"/>
    </source>
</evidence>
<feature type="transmembrane region" description="Helical" evidence="2">
    <location>
        <begin position="130"/>
        <end position="147"/>
    </location>
</feature>
<name>A0AAP2AJY8_RHOHA</name>
<comment type="caution">
    <text evidence="3">The sequence shown here is derived from an EMBL/GenBank/DDBJ whole genome shotgun (WGS) entry which is preliminary data.</text>
</comment>
<gene>
    <name evidence="3" type="ORF">GS453_03700</name>
</gene>
<dbReference type="RefSeq" id="WP_139811873.1">
    <property type="nucleotide sequence ID" value="NZ_AP025268.1"/>
</dbReference>
<feature type="transmembrane region" description="Helical" evidence="2">
    <location>
        <begin position="243"/>
        <end position="261"/>
    </location>
</feature>
<reference evidence="3" key="1">
    <citation type="submission" date="2019-11" db="EMBL/GenBank/DDBJ databases">
        <title>Spread of Macrolides and rifampicin resistant Rhodococcus equi in clinical isolates in the USA.</title>
        <authorList>
            <person name="Alvarez-Narvaez S."/>
            <person name="Huber L."/>
            <person name="Cohen N.D."/>
            <person name="Slovis N."/>
            <person name="Greiter M."/>
            <person name="Giguere S."/>
            <person name="Hart K."/>
        </authorList>
    </citation>
    <scope>NUCLEOTIDE SEQUENCE</scope>
    <source>
        <strain evidence="3">Lh_38</strain>
    </source>
</reference>
<keyword evidence="2" id="KW-1133">Transmembrane helix</keyword>
<evidence type="ECO:0000256" key="1">
    <source>
        <dbReference type="SAM" id="MobiDB-lite"/>
    </source>
</evidence>
<dbReference type="AlphaFoldDB" id="A0AAP2AJY8"/>
<dbReference type="EMBL" id="WUXD01000001">
    <property type="protein sequence ID" value="MBM4625984.1"/>
    <property type="molecule type" value="Genomic_DNA"/>
</dbReference>
<organism evidence="3 4">
    <name type="scientific">Rhodococcus hoagii</name>
    <name type="common">Corynebacterium equii</name>
    <dbReference type="NCBI Taxonomy" id="43767"/>
    <lineage>
        <taxon>Bacteria</taxon>
        <taxon>Bacillati</taxon>
        <taxon>Actinomycetota</taxon>
        <taxon>Actinomycetes</taxon>
        <taxon>Mycobacteriales</taxon>
        <taxon>Nocardiaceae</taxon>
        <taxon>Prescottella</taxon>
    </lineage>
</organism>
<dbReference type="Proteomes" id="UP000738270">
    <property type="component" value="Unassembled WGS sequence"/>
</dbReference>
<feature type="transmembrane region" description="Helical" evidence="2">
    <location>
        <begin position="58"/>
        <end position="78"/>
    </location>
</feature>
<feature type="compositionally biased region" description="Basic residues" evidence="1">
    <location>
        <begin position="305"/>
        <end position="316"/>
    </location>
</feature>
<feature type="transmembrane region" description="Helical" evidence="2">
    <location>
        <begin position="216"/>
        <end position="237"/>
    </location>
</feature>
<protein>
    <submittedName>
        <fullName evidence="3">Uncharacterized protein</fullName>
    </submittedName>
</protein>